<evidence type="ECO:0000256" key="7">
    <source>
        <dbReference type="ARBA" id="ARBA00034754"/>
    </source>
</evidence>
<dbReference type="EC" id="2.7.7.7" evidence="1"/>
<keyword evidence="5" id="KW-0235">DNA replication</keyword>
<dbReference type="EMBL" id="GL945017">
    <property type="protein sequence ID" value="EGN56561.1"/>
    <property type="molecule type" value="Genomic_DNA"/>
</dbReference>
<comment type="similarity">
    <text evidence="7">Belongs to the DNA polymerase HolA subunit family.</text>
</comment>
<evidence type="ECO:0000256" key="8">
    <source>
        <dbReference type="ARBA" id="ARBA00049244"/>
    </source>
</evidence>
<dbReference type="GO" id="GO:0003677">
    <property type="term" value="F:DNA binding"/>
    <property type="evidence" value="ECO:0007669"/>
    <property type="project" value="InterPro"/>
</dbReference>
<accession>F8N8J4</accession>
<dbReference type="Pfam" id="PF06144">
    <property type="entry name" value="DNA_pol3_delta"/>
    <property type="match status" value="1"/>
</dbReference>
<comment type="catalytic activity">
    <reaction evidence="8">
        <text>DNA(n) + a 2'-deoxyribonucleoside 5'-triphosphate = DNA(n+1) + diphosphate</text>
        <dbReference type="Rhea" id="RHEA:22508"/>
        <dbReference type="Rhea" id="RHEA-COMP:17339"/>
        <dbReference type="Rhea" id="RHEA-COMP:17340"/>
        <dbReference type="ChEBI" id="CHEBI:33019"/>
        <dbReference type="ChEBI" id="CHEBI:61560"/>
        <dbReference type="ChEBI" id="CHEBI:173112"/>
        <dbReference type="EC" id="2.7.7.7"/>
    </reaction>
</comment>
<evidence type="ECO:0000256" key="1">
    <source>
        <dbReference type="ARBA" id="ARBA00012417"/>
    </source>
</evidence>
<keyword evidence="11" id="KW-1185">Reference proteome</keyword>
<dbReference type="GO" id="GO:0009360">
    <property type="term" value="C:DNA polymerase III complex"/>
    <property type="evidence" value="ECO:0007669"/>
    <property type="project" value="InterPro"/>
</dbReference>
<dbReference type="Proteomes" id="UP000002772">
    <property type="component" value="Unassembled WGS sequence"/>
</dbReference>
<feature type="domain" description="DNA polymerase III delta N-terminal" evidence="9">
    <location>
        <begin position="26"/>
        <end position="140"/>
    </location>
</feature>
<evidence type="ECO:0000256" key="4">
    <source>
        <dbReference type="ARBA" id="ARBA00022695"/>
    </source>
</evidence>
<keyword evidence="4" id="KW-0548">Nucleotidyltransferase</keyword>
<evidence type="ECO:0000256" key="3">
    <source>
        <dbReference type="ARBA" id="ARBA00022679"/>
    </source>
</evidence>
<dbReference type="InterPro" id="IPR027417">
    <property type="entry name" value="P-loop_NTPase"/>
</dbReference>
<keyword evidence="6" id="KW-0239">DNA-directed DNA polymerase</keyword>
<sequence>MADKKTVPTFDGIMHNLKNNIFSPIYILMGEEGYYIDQISNYIQHHVLSVDQQAFDQTVVFGADVSGAQIADLAMQFPMMAPRRVIIVKEAQAMRSLDKLERYALKPQPKTLLVVCYKNGAMSRRSKLVAAAEKIGVVFESKKLRNWQLPGHIRSYLTTRKVSIDDKSAAMIADNVGADLSRLYSELDKLIIALPDSDRRVTPEMVEKHIGVNKDFNSFELRDAIVNRDVLKANRIIKYFDNNPKVGSLYSFLPLLFGFFQNMMLAYYAPNRTDQNALAAYLDVRSVWGVKDYLTGMRNYTGRKTMQILQKLREIDAKSKGLDNPFTSSGDLMKELIFFILH</sequence>
<dbReference type="InterPro" id="IPR010372">
    <property type="entry name" value="DNA_pol3_delta_N"/>
</dbReference>
<evidence type="ECO:0000256" key="5">
    <source>
        <dbReference type="ARBA" id="ARBA00022705"/>
    </source>
</evidence>
<dbReference type="Gene3D" id="3.40.50.300">
    <property type="entry name" value="P-loop containing nucleotide triphosphate hydrolases"/>
    <property type="match status" value="1"/>
</dbReference>
<gene>
    <name evidence="10" type="ORF">Premu_1121</name>
</gene>
<evidence type="ECO:0000313" key="10">
    <source>
        <dbReference type="EMBL" id="EGN56561.1"/>
    </source>
</evidence>
<dbReference type="NCBIfam" id="TIGR01128">
    <property type="entry name" value="holA"/>
    <property type="match status" value="1"/>
</dbReference>
<dbReference type="GO" id="GO:0003887">
    <property type="term" value="F:DNA-directed DNA polymerase activity"/>
    <property type="evidence" value="ECO:0007669"/>
    <property type="project" value="UniProtKB-KW"/>
</dbReference>
<evidence type="ECO:0000313" key="11">
    <source>
        <dbReference type="Proteomes" id="UP000002772"/>
    </source>
</evidence>
<dbReference type="RefSeq" id="WP_007573737.1">
    <property type="nucleotide sequence ID" value="NZ_BPTS01000001.1"/>
</dbReference>
<dbReference type="SUPFAM" id="SSF48019">
    <property type="entry name" value="post-AAA+ oligomerization domain-like"/>
    <property type="match status" value="1"/>
</dbReference>
<name>F8N8J4_9BACT</name>
<dbReference type="Gene3D" id="1.10.8.60">
    <property type="match status" value="1"/>
</dbReference>
<dbReference type="AlphaFoldDB" id="F8N8J4"/>
<dbReference type="InterPro" id="IPR005790">
    <property type="entry name" value="DNA_polIII_delta"/>
</dbReference>
<evidence type="ECO:0000259" key="9">
    <source>
        <dbReference type="Pfam" id="PF06144"/>
    </source>
</evidence>
<dbReference type="OrthoDB" id="1172326at2"/>
<dbReference type="Gene3D" id="1.20.272.10">
    <property type="match status" value="1"/>
</dbReference>
<dbReference type="InterPro" id="IPR008921">
    <property type="entry name" value="DNA_pol3_clamp-load_cplx_C"/>
</dbReference>
<evidence type="ECO:0000256" key="2">
    <source>
        <dbReference type="ARBA" id="ARBA00017703"/>
    </source>
</evidence>
<reference evidence="11" key="1">
    <citation type="journal article" date="2011" name="Stand. Genomic Sci.">
        <title>Non-contiguous finished genome sequence of the opportunistic oral pathogen Prevotella multisaccharivorax type strain (PPPA20).</title>
        <authorList>
            <person name="Pati A."/>
            <person name="Gronow S."/>
            <person name="Lu M."/>
            <person name="Lapidus A."/>
            <person name="Nolan M."/>
            <person name="Lucas S."/>
            <person name="Hammon N."/>
            <person name="Deshpande S."/>
            <person name="Cheng J.F."/>
            <person name="Tapia R."/>
            <person name="Han C."/>
            <person name="Goodwin L."/>
            <person name="Pitluck S."/>
            <person name="Liolios K."/>
            <person name="Pagani I."/>
            <person name="Mavromatis K."/>
            <person name="Mikhailova N."/>
            <person name="Huntemann M."/>
            <person name="Chen A."/>
            <person name="Palaniappan K."/>
            <person name="Land M."/>
            <person name="Hauser L."/>
            <person name="Detter J.C."/>
            <person name="Brambilla E.M."/>
            <person name="Rohde M."/>
            <person name="Goker M."/>
            <person name="Woyke T."/>
            <person name="Bristow J."/>
            <person name="Eisen J.A."/>
            <person name="Markowitz V."/>
            <person name="Hugenholtz P."/>
            <person name="Kyrpides N.C."/>
            <person name="Klenk H.P."/>
            <person name="Ivanova N."/>
        </authorList>
    </citation>
    <scope>NUCLEOTIDE SEQUENCE [LARGE SCALE GENOMIC DNA]</scope>
    <source>
        <strain evidence="11">DSM 17128</strain>
    </source>
</reference>
<dbReference type="SUPFAM" id="SSF52540">
    <property type="entry name" value="P-loop containing nucleoside triphosphate hydrolases"/>
    <property type="match status" value="1"/>
</dbReference>
<organism evidence="10 11">
    <name type="scientific">Hallella multisaccharivorax DSM 17128</name>
    <dbReference type="NCBI Taxonomy" id="688246"/>
    <lineage>
        <taxon>Bacteria</taxon>
        <taxon>Pseudomonadati</taxon>
        <taxon>Bacteroidota</taxon>
        <taxon>Bacteroidia</taxon>
        <taxon>Bacteroidales</taxon>
        <taxon>Prevotellaceae</taxon>
        <taxon>Hallella</taxon>
    </lineage>
</organism>
<evidence type="ECO:0000256" key="6">
    <source>
        <dbReference type="ARBA" id="ARBA00022932"/>
    </source>
</evidence>
<dbReference type="PANTHER" id="PTHR34388">
    <property type="entry name" value="DNA POLYMERASE III SUBUNIT DELTA"/>
    <property type="match status" value="1"/>
</dbReference>
<proteinExistence type="inferred from homology"/>
<dbReference type="GO" id="GO:0006261">
    <property type="term" value="P:DNA-templated DNA replication"/>
    <property type="evidence" value="ECO:0007669"/>
    <property type="project" value="TreeGrafter"/>
</dbReference>
<dbReference type="PANTHER" id="PTHR34388:SF1">
    <property type="entry name" value="DNA POLYMERASE III SUBUNIT DELTA"/>
    <property type="match status" value="1"/>
</dbReference>
<dbReference type="STRING" id="688246.Premu_1121"/>
<dbReference type="eggNOG" id="COG1466">
    <property type="taxonomic scope" value="Bacteria"/>
</dbReference>
<protein>
    <recommendedName>
        <fullName evidence="2">DNA polymerase III subunit delta</fullName>
        <ecNumber evidence="1">2.7.7.7</ecNumber>
    </recommendedName>
</protein>
<keyword evidence="3" id="KW-0808">Transferase</keyword>
<dbReference type="HOGENOM" id="CLU_044694_3_0_10"/>